<gene>
    <name evidence="5" type="ORF">P168DRAFT_310524</name>
</gene>
<dbReference type="AlphaFoldDB" id="A0A2I1D5D0"/>
<dbReference type="PANTHER" id="PTHR46082">
    <property type="entry name" value="ATP/GTP-BINDING PROTEIN-RELATED"/>
    <property type="match status" value="1"/>
</dbReference>
<evidence type="ECO:0000259" key="4">
    <source>
        <dbReference type="Pfam" id="PF24883"/>
    </source>
</evidence>
<dbReference type="SMART" id="SM00248">
    <property type="entry name" value="ANK"/>
    <property type="match status" value="2"/>
</dbReference>
<dbReference type="GeneID" id="36546930"/>
<evidence type="ECO:0000256" key="2">
    <source>
        <dbReference type="PROSITE-ProRule" id="PRU00023"/>
    </source>
</evidence>
<feature type="repeat" description="ANK" evidence="2">
    <location>
        <begin position="786"/>
        <end position="818"/>
    </location>
</feature>
<dbReference type="SUPFAM" id="SSF53167">
    <property type="entry name" value="Purine and uridine phosphorylases"/>
    <property type="match status" value="1"/>
</dbReference>
<dbReference type="GO" id="GO:0009116">
    <property type="term" value="P:nucleoside metabolic process"/>
    <property type="evidence" value="ECO:0007669"/>
    <property type="project" value="InterPro"/>
</dbReference>
<dbReference type="InterPro" id="IPR035994">
    <property type="entry name" value="Nucleoside_phosphorylase_sf"/>
</dbReference>
<dbReference type="InterPro" id="IPR036770">
    <property type="entry name" value="Ankyrin_rpt-contain_sf"/>
</dbReference>
<evidence type="ECO:0000256" key="1">
    <source>
        <dbReference type="ARBA" id="ARBA00022737"/>
    </source>
</evidence>
<dbReference type="EMBL" id="MSFM01000005">
    <property type="protein sequence ID" value="PKY05079.1"/>
    <property type="molecule type" value="Genomic_DNA"/>
</dbReference>
<organism evidence="5 6">
    <name type="scientific">Aspergillus campestris (strain IBT 28561)</name>
    <dbReference type="NCBI Taxonomy" id="1392248"/>
    <lineage>
        <taxon>Eukaryota</taxon>
        <taxon>Fungi</taxon>
        <taxon>Dikarya</taxon>
        <taxon>Ascomycota</taxon>
        <taxon>Pezizomycotina</taxon>
        <taxon>Eurotiomycetes</taxon>
        <taxon>Eurotiomycetidae</taxon>
        <taxon>Eurotiales</taxon>
        <taxon>Aspergillaceae</taxon>
        <taxon>Aspergillus</taxon>
        <taxon>Aspergillus subgen. Circumdati</taxon>
    </lineage>
</organism>
<accession>A0A2I1D5D0</accession>
<dbReference type="SUPFAM" id="SSF48403">
    <property type="entry name" value="Ankyrin repeat"/>
    <property type="match status" value="1"/>
</dbReference>
<dbReference type="Gene3D" id="3.40.50.300">
    <property type="entry name" value="P-loop containing nucleotide triphosphate hydrolases"/>
    <property type="match status" value="1"/>
</dbReference>
<dbReference type="PROSITE" id="PS50088">
    <property type="entry name" value="ANK_REPEAT"/>
    <property type="match status" value="2"/>
</dbReference>
<dbReference type="OrthoDB" id="195446at2759"/>
<comment type="caution">
    <text evidence="5">The sequence shown here is derived from an EMBL/GenBank/DDBJ whole genome shotgun (WGS) entry which is preliminary data.</text>
</comment>
<dbReference type="VEuPathDB" id="FungiDB:P168DRAFT_310524"/>
<sequence>MSQEPHNQVPPTSPLTVTNPLPNSAYTIGWICAIHVEYVAARAFLDEKHGLPTHVAPNNSSVYTLGRIGPHNVAIGVLAAGEYGIASAANVARDMLNSFPNVRLGLMVGIGGAVPCEGVGGVLQYDYGKAEQREDGWTTRFLNLPPVVLRGAVMDLAARYEEEGNGLEDAVDDVLGRMPRLRKGFQRPGRGSDRLYRSGFVHPSDGGGLGCAEACVEDPSNLVWRPERDEEGENLEIHYGMIASADRPMRDARVRDKLAAENDILCFDASTGGLMNYFPCLVIRGICDYSDSHESSEWEGFAAMAAAAYGKDLLCRIPASRVEAEKKLADILSGVHENVGRILDRQHDQDRETILKWLAPTEGLEFSFKQNEYTPEFQTWMRNDYQTLFCPGIPGAGKTLMTSIVVDHLEKHYDNANIAYVYCSFGSQDQTPEGLLGSIVKQLVRKQSSIPDIVKDLYGRHKDRNSRPGLKALLETINSIIPSDSRTFIIVDALDECQNHNRCRDSFLSAIFAAQARTRLNFFATSRPQGVEAGFRESIDIVMGKSTRNRLRQFLLAVLDMNALYSLETKGEIRDALRNAYRRGNRLHEAYGQTMERIQSQGESPKRLAMRTLAWVLHARRLLSAAELRYALALNAELTEGEFASYLPNIRRVLSLCAGLVRLDETSKTINFVHKSTREYFEATRGTWLQNAELTISRVCAAYLSFGAFRSGCCQTDDDFEERLRTHPFYTYAATYWGHHASESATLCPEVINFLECETAVQASTQALLAIKCYPRSPQYSQEFPREMTGLHLAAYFGVEGAVKHFLQKGIAVDAKDTDGHTPLSYAARNGHVSVVQILLASEKAKPDMEDRSG</sequence>
<name>A0A2I1D5D0_ASPC2</name>
<dbReference type="InterPro" id="IPR002110">
    <property type="entry name" value="Ankyrin_rpt"/>
</dbReference>
<dbReference type="PROSITE" id="PS50297">
    <property type="entry name" value="ANK_REP_REGION"/>
    <property type="match status" value="1"/>
</dbReference>
<dbReference type="InterPro" id="IPR027417">
    <property type="entry name" value="P-loop_NTPase"/>
</dbReference>
<dbReference type="Pfam" id="PF22939">
    <property type="entry name" value="WHD_GPIID"/>
    <property type="match status" value="1"/>
</dbReference>
<keyword evidence="6" id="KW-1185">Reference proteome</keyword>
<feature type="domain" description="GPI inositol-deacylase winged helix" evidence="3">
    <location>
        <begin position="600"/>
        <end position="681"/>
    </location>
</feature>
<feature type="repeat" description="ANK" evidence="2">
    <location>
        <begin position="819"/>
        <end position="840"/>
    </location>
</feature>
<protein>
    <submittedName>
        <fullName evidence="5">Purine and uridine phosphorylase</fullName>
    </submittedName>
</protein>
<dbReference type="PANTHER" id="PTHR46082:SF11">
    <property type="entry name" value="AAA+ ATPASE DOMAIN-CONTAINING PROTEIN-RELATED"/>
    <property type="match status" value="1"/>
</dbReference>
<dbReference type="Gene3D" id="1.25.40.20">
    <property type="entry name" value="Ankyrin repeat-containing domain"/>
    <property type="match status" value="1"/>
</dbReference>
<dbReference type="InterPro" id="IPR056884">
    <property type="entry name" value="NPHP3-like_N"/>
</dbReference>
<evidence type="ECO:0000259" key="3">
    <source>
        <dbReference type="Pfam" id="PF22939"/>
    </source>
</evidence>
<evidence type="ECO:0000313" key="6">
    <source>
        <dbReference type="Proteomes" id="UP000234254"/>
    </source>
</evidence>
<dbReference type="InterPro" id="IPR053137">
    <property type="entry name" value="NLR-like"/>
</dbReference>
<keyword evidence="1" id="KW-0677">Repeat</keyword>
<dbReference type="GO" id="GO:0003824">
    <property type="term" value="F:catalytic activity"/>
    <property type="evidence" value="ECO:0007669"/>
    <property type="project" value="InterPro"/>
</dbReference>
<reference evidence="5" key="1">
    <citation type="submission" date="2016-12" db="EMBL/GenBank/DDBJ databases">
        <title>The genomes of Aspergillus section Nigri reveals drivers in fungal speciation.</title>
        <authorList>
            <consortium name="DOE Joint Genome Institute"/>
            <person name="Vesth T.C."/>
            <person name="Nybo J."/>
            <person name="Theobald S."/>
            <person name="Brandl J."/>
            <person name="Frisvad J.C."/>
            <person name="Nielsen K.F."/>
            <person name="Lyhne E.K."/>
            <person name="Kogle M.E."/>
            <person name="Kuo A."/>
            <person name="Riley R."/>
            <person name="Clum A."/>
            <person name="Nolan M."/>
            <person name="Lipzen A."/>
            <person name="Salamov A."/>
            <person name="Henrissat B."/>
            <person name="Wiebenga A."/>
            <person name="De vries R.P."/>
            <person name="Grigoriev I.V."/>
            <person name="Mortensen U.H."/>
            <person name="Andersen M.R."/>
            <person name="Baker S.E."/>
        </authorList>
    </citation>
    <scope>NUCLEOTIDE SEQUENCE</scope>
    <source>
        <strain evidence="5">IBT 28561</strain>
    </source>
</reference>
<dbReference type="InterPro" id="IPR054471">
    <property type="entry name" value="GPIID_WHD"/>
</dbReference>
<evidence type="ECO:0000313" key="5">
    <source>
        <dbReference type="EMBL" id="PKY05079.1"/>
    </source>
</evidence>
<proteinExistence type="predicted"/>
<dbReference type="SUPFAM" id="SSF52540">
    <property type="entry name" value="P-loop containing nucleoside triphosphate hydrolases"/>
    <property type="match status" value="1"/>
</dbReference>
<dbReference type="RefSeq" id="XP_024693673.1">
    <property type="nucleotide sequence ID" value="XM_024839406.1"/>
</dbReference>
<dbReference type="Proteomes" id="UP000234254">
    <property type="component" value="Unassembled WGS sequence"/>
</dbReference>
<dbReference type="Pfam" id="PF12796">
    <property type="entry name" value="Ank_2"/>
    <property type="match status" value="1"/>
</dbReference>
<dbReference type="Gene3D" id="3.40.50.1580">
    <property type="entry name" value="Nucleoside phosphorylase domain"/>
    <property type="match status" value="1"/>
</dbReference>
<feature type="domain" description="Nephrocystin 3-like N-terminal" evidence="4">
    <location>
        <begin position="374"/>
        <end position="527"/>
    </location>
</feature>
<dbReference type="Pfam" id="PF24883">
    <property type="entry name" value="NPHP3_N"/>
    <property type="match status" value="1"/>
</dbReference>
<keyword evidence="2" id="KW-0040">ANK repeat</keyword>